<dbReference type="PROSITE" id="PS50893">
    <property type="entry name" value="ABC_TRANSPORTER_2"/>
    <property type="match status" value="1"/>
</dbReference>
<sequence>MTSVLEFSQVTVTRGAQNLIHNINWTVNDGERWVILGPNGAGKSTLLSIAGARLHPTRGTVDILDEILGAVDVFELRPRIGLTSAAIAHTIPEHEKVQDVIVTAAYGISGRWNEEYDGFDTERANELLVAWGIQDLAQRTFGSLSDGEKKRTLIARALMTDPELLLLDEPAAGMDIAGREDLVTRLTDLAQDPTAPATVLISHHLEEIPPGFTHALLLRNGEVVASGPIAETITAENLEKTYGMAFDLSSTPHGRFTAFARNAQ</sequence>
<dbReference type="EMBL" id="CP061538">
    <property type="protein sequence ID" value="QNV39049.1"/>
    <property type="molecule type" value="Genomic_DNA"/>
</dbReference>
<dbReference type="InterPro" id="IPR003593">
    <property type="entry name" value="AAA+_ATPase"/>
</dbReference>
<dbReference type="GO" id="GO:0016887">
    <property type="term" value="F:ATP hydrolysis activity"/>
    <property type="evidence" value="ECO:0007669"/>
    <property type="project" value="InterPro"/>
</dbReference>
<evidence type="ECO:0000313" key="4">
    <source>
        <dbReference type="EMBL" id="QNV39049.1"/>
    </source>
</evidence>
<evidence type="ECO:0000259" key="3">
    <source>
        <dbReference type="PROSITE" id="PS50893"/>
    </source>
</evidence>
<dbReference type="InterPro" id="IPR027417">
    <property type="entry name" value="P-loop_NTPase"/>
</dbReference>
<evidence type="ECO:0000256" key="1">
    <source>
        <dbReference type="ARBA" id="ARBA00022741"/>
    </source>
</evidence>
<organism evidence="4 5">
    <name type="scientific">Rothia amarae</name>
    <dbReference type="NCBI Taxonomy" id="169480"/>
    <lineage>
        <taxon>Bacteria</taxon>
        <taxon>Bacillati</taxon>
        <taxon>Actinomycetota</taxon>
        <taxon>Actinomycetes</taxon>
        <taxon>Micrococcales</taxon>
        <taxon>Micrococcaceae</taxon>
        <taxon>Rothia</taxon>
    </lineage>
</organism>
<dbReference type="SUPFAM" id="SSF52540">
    <property type="entry name" value="P-loop containing nucleoside triphosphate hydrolases"/>
    <property type="match status" value="1"/>
</dbReference>
<dbReference type="InterPro" id="IPR003439">
    <property type="entry name" value="ABC_transporter-like_ATP-bd"/>
</dbReference>
<dbReference type="PANTHER" id="PTHR43158">
    <property type="entry name" value="SKFA PEPTIDE EXPORT ATP-BINDING PROTEIN SKFE"/>
    <property type="match status" value="1"/>
</dbReference>
<keyword evidence="5" id="KW-1185">Reference proteome</keyword>
<dbReference type="KEGG" id="rama:IDM48_06355"/>
<feature type="domain" description="ABC transporter" evidence="3">
    <location>
        <begin position="5"/>
        <end position="245"/>
    </location>
</feature>
<protein>
    <submittedName>
        <fullName evidence="4">ABC transporter ATP-binding protein</fullName>
    </submittedName>
</protein>
<name>A0A7H2BHA3_9MICC</name>
<evidence type="ECO:0000256" key="2">
    <source>
        <dbReference type="ARBA" id="ARBA00022840"/>
    </source>
</evidence>
<accession>A0A7H2BHA3</accession>
<keyword evidence="1" id="KW-0547">Nucleotide-binding</keyword>
<dbReference type="RefSeq" id="WP_190616555.1">
    <property type="nucleotide sequence ID" value="NZ_CP061538.1"/>
</dbReference>
<dbReference type="PANTHER" id="PTHR43158:SF2">
    <property type="entry name" value="SKFA PEPTIDE EXPORT ATP-BINDING PROTEIN SKFE"/>
    <property type="match status" value="1"/>
</dbReference>
<keyword evidence="2 4" id="KW-0067">ATP-binding</keyword>
<reference evidence="4 5" key="1">
    <citation type="submission" date="2020-09" db="EMBL/GenBank/DDBJ databases">
        <title>Investigation of environmental microbe.</title>
        <authorList>
            <person name="Ou Y."/>
            <person name="Kang Q."/>
        </authorList>
    </citation>
    <scope>NUCLEOTIDE SEQUENCE [LARGE SCALE GENOMIC DNA]</scope>
    <source>
        <strain evidence="4 5">KJZ-9</strain>
    </source>
</reference>
<evidence type="ECO:0000313" key="5">
    <source>
        <dbReference type="Proteomes" id="UP000516421"/>
    </source>
</evidence>
<proteinExistence type="predicted"/>
<dbReference type="GO" id="GO:0005524">
    <property type="term" value="F:ATP binding"/>
    <property type="evidence" value="ECO:0007669"/>
    <property type="project" value="UniProtKB-KW"/>
</dbReference>
<dbReference type="AlphaFoldDB" id="A0A7H2BHA3"/>
<dbReference type="SMART" id="SM00382">
    <property type="entry name" value="AAA"/>
    <property type="match status" value="1"/>
</dbReference>
<dbReference type="Gene3D" id="3.40.50.300">
    <property type="entry name" value="P-loop containing nucleotide triphosphate hydrolases"/>
    <property type="match status" value="1"/>
</dbReference>
<dbReference type="Proteomes" id="UP000516421">
    <property type="component" value="Chromosome"/>
</dbReference>
<dbReference type="Pfam" id="PF00005">
    <property type="entry name" value="ABC_tran"/>
    <property type="match status" value="1"/>
</dbReference>
<gene>
    <name evidence="4" type="ORF">IDM48_06355</name>
</gene>